<keyword evidence="1" id="KW-0812">Transmembrane</keyword>
<evidence type="ECO:0000259" key="2">
    <source>
        <dbReference type="Pfam" id="PF24801"/>
    </source>
</evidence>
<evidence type="ECO:0000313" key="3">
    <source>
        <dbReference type="EMBL" id="SHF02983.1"/>
    </source>
</evidence>
<accession>A0A1M4YBM4</accession>
<name>A0A1M4YBM4_9HYPH</name>
<protein>
    <recommendedName>
        <fullName evidence="2">Tip attachment protein J HDII-ins2 domain-containing protein</fullName>
    </recommendedName>
</protein>
<dbReference type="OrthoDB" id="7349961at2"/>
<dbReference type="Pfam" id="PF24801">
    <property type="entry name" value="FNIII-A_GpJ"/>
    <property type="match status" value="1"/>
</dbReference>
<dbReference type="STRING" id="1122133.SAMN02745157_1474"/>
<evidence type="ECO:0000256" key="1">
    <source>
        <dbReference type="SAM" id="Phobius"/>
    </source>
</evidence>
<reference evidence="3 4" key="1">
    <citation type="submission" date="2016-11" db="EMBL/GenBank/DDBJ databases">
        <authorList>
            <person name="Jaros S."/>
            <person name="Januszkiewicz K."/>
            <person name="Wedrychowicz H."/>
        </authorList>
    </citation>
    <scope>NUCLEOTIDE SEQUENCE [LARGE SCALE GENOMIC DNA]</scope>
    <source>
        <strain evidence="3 4">DSM 19436</strain>
    </source>
</reference>
<organism evidence="3 4">
    <name type="scientific">Kaistia soli DSM 19436</name>
    <dbReference type="NCBI Taxonomy" id="1122133"/>
    <lineage>
        <taxon>Bacteria</taxon>
        <taxon>Pseudomonadati</taxon>
        <taxon>Pseudomonadota</taxon>
        <taxon>Alphaproteobacteria</taxon>
        <taxon>Hyphomicrobiales</taxon>
        <taxon>Kaistiaceae</taxon>
        <taxon>Kaistia</taxon>
    </lineage>
</organism>
<sequence>MSKALLTFTHPEILNPIKLVADRTVKPDSRGVAVISRLRFDPSIERSLSRPEGATLAEIVAEEMAGAVAPDLDFLVVSLHGPKSVAVVERRHWHLVRPKAGTTVTLRMRPAGGGALRSVLSIAIMAATALFAAWALPVIGPLATALASTAIGVGANYLLSSLFQRDDKKTEDKYTIAGTRNQANPWGPVPQVYGQHRVYPPYWALPFTRVIGDEQYLVALFVIGEGQHSLEQFRIGETGIDAYHDITTEIRYGLDTDTPITLYEEVTFEDAVGVELAFDDGFSIRTTASNVDAISVDIYFPGGLFWTDADGELREMAASCEVQYRRKGVDFAPDGPWVYVDVIFVNAAKKESFWRTLRWEVDGGPGTFDVQIKRGNVESDDSNTTDTMQWTVVRGMRYQHPVNYPRPLCLVAVQIKASKQLSGTIDTFSVVVASHIPDWNGSAWVSRPTSNPASVYRHVLQGHATALARSDAEVNLDALAEWHAWCESKSLTYQRVHDFDASVRDVLQQVSAAGRATPSQPVLGGGKWSVVIDRIQTVLRAHITPRNAHSFSGEVNYQKLPDAYRVKFLNRTKFWTADERIVLRPGLVGDPQLYEEIELPGATLPVVVDREAGRRFRIQQSRYETWYASQDFEHLVAPRGSLVRMAWPIIMPIGSGEPSRVKSIETAYTADGEKRIVTLDELVTMEAGKDYCIRFRQDDGQTSLWVIITEDGETNTVTLDSGGAEPQPGDLAFFGELDADSIDCVIANIEAQRDLGARLTLVRHAPEIESLADA</sequence>
<dbReference type="Proteomes" id="UP000184485">
    <property type="component" value="Unassembled WGS sequence"/>
</dbReference>
<evidence type="ECO:0000313" key="4">
    <source>
        <dbReference type="Proteomes" id="UP000184485"/>
    </source>
</evidence>
<gene>
    <name evidence="3" type="ORF">SAMN02745157_1474</name>
</gene>
<keyword evidence="1" id="KW-0472">Membrane</keyword>
<dbReference type="InterPro" id="IPR055385">
    <property type="entry name" value="GpJ_HDII-ins2"/>
</dbReference>
<feature type="domain" description="Tip attachment protein J HDII-ins2" evidence="2">
    <location>
        <begin position="268"/>
        <end position="397"/>
    </location>
</feature>
<dbReference type="EMBL" id="FQUP01000001">
    <property type="protein sequence ID" value="SHF02983.1"/>
    <property type="molecule type" value="Genomic_DNA"/>
</dbReference>
<dbReference type="AlphaFoldDB" id="A0A1M4YBM4"/>
<keyword evidence="4" id="KW-1185">Reference proteome</keyword>
<keyword evidence="1" id="KW-1133">Transmembrane helix</keyword>
<feature type="transmembrane region" description="Helical" evidence="1">
    <location>
        <begin position="115"/>
        <end position="136"/>
    </location>
</feature>
<dbReference type="RefSeq" id="WP_139251347.1">
    <property type="nucleotide sequence ID" value="NZ_FQUP01000001.1"/>
</dbReference>
<proteinExistence type="predicted"/>